<dbReference type="PIRSF" id="PIRSF005850">
    <property type="entry name" value="UCP005850"/>
    <property type="match status" value="1"/>
</dbReference>
<feature type="coiled-coil region" evidence="1">
    <location>
        <begin position="36"/>
        <end position="183"/>
    </location>
</feature>
<evidence type="ECO:0000313" key="3">
    <source>
        <dbReference type="Proteomes" id="UP000245430"/>
    </source>
</evidence>
<evidence type="ECO:0000256" key="1">
    <source>
        <dbReference type="SAM" id="Coils"/>
    </source>
</evidence>
<dbReference type="Pfam" id="PF09903">
    <property type="entry name" value="DUF2130"/>
    <property type="match status" value="1"/>
</dbReference>
<dbReference type="EMBL" id="QGGP01000003">
    <property type="protein sequence ID" value="PWK19086.1"/>
    <property type="molecule type" value="Genomic_DNA"/>
</dbReference>
<evidence type="ECO:0008006" key="4">
    <source>
        <dbReference type="Google" id="ProtNLM"/>
    </source>
</evidence>
<keyword evidence="1" id="KW-0175">Coiled coil</keyword>
<gene>
    <name evidence="2" type="ORF">LX78_01564</name>
</gene>
<organism evidence="2 3">
    <name type="scientific">Xanthomarina spongicola</name>
    <dbReference type="NCBI Taxonomy" id="570520"/>
    <lineage>
        <taxon>Bacteria</taxon>
        <taxon>Pseudomonadati</taxon>
        <taxon>Bacteroidota</taxon>
        <taxon>Flavobacteriia</taxon>
        <taxon>Flavobacteriales</taxon>
        <taxon>Flavobacteriaceae</taxon>
        <taxon>Xanthomarina</taxon>
    </lineage>
</organism>
<protein>
    <recommendedName>
        <fullName evidence="4">DUF2130 domain-containing protein</fullName>
    </recommendedName>
</protein>
<dbReference type="AlphaFoldDB" id="A0A316DMV3"/>
<name>A0A316DMV3_9FLAO</name>
<proteinExistence type="predicted"/>
<reference evidence="2 3" key="1">
    <citation type="submission" date="2018-05" db="EMBL/GenBank/DDBJ databases">
        <title>Genomic Encyclopedia of Archaeal and Bacterial Type Strains, Phase II (KMG-II): from individual species to whole genera.</title>
        <authorList>
            <person name="Goeker M."/>
        </authorList>
    </citation>
    <scope>NUCLEOTIDE SEQUENCE [LARGE SCALE GENOMIC DNA]</scope>
    <source>
        <strain evidence="2 3">DSM 22637</strain>
    </source>
</reference>
<dbReference type="InterPro" id="IPR019219">
    <property type="entry name" value="DUF2130"/>
</dbReference>
<evidence type="ECO:0000313" key="2">
    <source>
        <dbReference type="EMBL" id="PWK19086.1"/>
    </source>
</evidence>
<dbReference type="Proteomes" id="UP000245430">
    <property type="component" value="Unassembled WGS sequence"/>
</dbReference>
<sequence>MNKNTNVKCPNCKEVFKVDDSVYTDIVKQVRDQQFQDELNNLLETAQKEKQSALLLKESELNIAFRQKLAEKQSEIETLKHKSKSELVDEVSKKEKQIQELQSKLDRTETEKKLELQNAVNELEKQKNQLVNDVKLKESEKENLEKSLKEDFRRELDHVAKDLKLKDEEIERLKDYKQKLSTKMIGETLEQHCETEFNKLRSSAFQKAYFEKDNDASKGTKGDYIFKEKDENGNEIISIMFEMKNENDGTTTKKKNEDFFAKLDKDRRDKGCEYAVLVSLLESDDEFYNTGIVDVSYKYDKMYVVRPQFFIPIITLLRNAGMKSLEYKSELSIIRNQNVDITHFEDKINDFKTGFARNYDLASRQFGEAIKEIDKTMDHLQKTKEALLSSVNNLRLANNKADDLTIKKLTHGNPTMKEKFNNLKTTSN</sequence>
<dbReference type="RefSeq" id="WP_109682088.1">
    <property type="nucleotide sequence ID" value="NZ_QGGP01000003.1"/>
</dbReference>
<comment type="caution">
    <text evidence="2">The sequence shown here is derived from an EMBL/GenBank/DDBJ whole genome shotgun (WGS) entry which is preliminary data.</text>
</comment>
<keyword evidence="3" id="KW-1185">Reference proteome</keyword>
<accession>A0A316DMV3</accession>
<dbReference type="OrthoDB" id="3224137at2"/>